<dbReference type="PROSITE" id="PS50303">
    <property type="entry name" value="PUM_HD"/>
    <property type="match status" value="1"/>
</dbReference>
<dbReference type="GO" id="GO:0101031">
    <property type="term" value="C:protein folding chaperone complex"/>
    <property type="evidence" value="ECO:0007669"/>
    <property type="project" value="EnsemblFungi"/>
</dbReference>
<feature type="repeat" description="Pumilio" evidence="3">
    <location>
        <begin position="200"/>
        <end position="235"/>
    </location>
</feature>
<dbReference type="Proteomes" id="UP000256601">
    <property type="component" value="Unassembled WGS sequence"/>
</dbReference>
<evidence type="ECO:0000256" key="2">
    <source>
        <dbReference type="ARBA" id="ARBA00022884"/>
    </source>
</evidence>
<feature type="compositionally biased region" description="Acidic residues" evidence="4">
    <location>
        <begin position="37"/>
        <end position="101"/>
    </location>
</feature>
<organism evidence="6 8">
    <name type="scientific">Yarrowia lipolytica</name>
    <name type="common">Candida lipolytica</name>
    <dbReference type="NCBI Taxonomy" id="4952"/>
    <lineage>
        <taxon>Eukaryota</taxon>
        <taxon>Fungi</taxon>
        <taxon>Dikarya</taxon>
        <taxon>Ascomycota</taxon>
        <taxon>Saccharomycotina</taxon>
        <taxon>Dipodascomycetes</taxon>
        <taxon>Dipodascales</taxon>
        <taxon>Dipodascales incertae sedis</taxon>
        <taxon>Yarrowia</taxon>
    </lineage>
</organism>
<dbReference type="GO" id="GO:0030687">
    <property type="term" value="C:preribosome, large subunit precursor"/>
    <property type="evidence" value="ECO:0007669"/>
    <property type="project" value="EnsemblFungi"/>
</dbReference>
<name>A0A1D8NNU4_YARLL</name>
<reference evidence="7 9" key="2">
    <citation type="submission" date="2018-07" db="EMBL/GenBank/DDBJ databases">
        <title>Draft Genome Assemblies for Five Robust Yarrowia lipolytica Strains Exhibiting High Lipid Production and Pentose Sugar Utilization and Sugar Alcohol Secretion from Undetoxified Lignocellulosic Biomass Hydrolysates.</title>
        <authorList>
            <consortium name="DOE Joint Genome Institute"/>
            <person name="Walker C."/>
            <person name="Ryu S."/>
            <person name="Na H."/>
            <person name="Zane M."/>
            <person name="LaButti K."/>
            <person name="Lipzen A."/>
            <person name="Haridas S."/>
            <person name="Barry K."/>
            <person name="Grigoriev I.V."/>
            <person name="Quarterman J."/>
            <person name="Slininger P."/>
            <person name="Dien B."/>
            <person name="Trinh C.T."/>
        </authorList>
    </citation>
    <scope>NUCLEOTIDE SEQUENCE [LARGE SCALE GENOMIC DNA]</scope>
    <source>
        <strain evidence="7 9">YB392</strain>
    </source>
</reference>
<dbReference type="GO" id="GO:0003730">
    <property type="term" value="F:mRNA 3'-UTR binding"/>
    <property type="evidence" value="ECO:0007669"/>
    <property type="project" value="EnsemblFungi"/>
</dbReference>
<feature type="repeat" description="Pumilio" evidence="3">
    <location>
        <begin position="236"/>
        <end position="272"/>
    </location>
</feature>
<sequence>MGSAKRSADSREKTVSKKVKLVEKSTGKKGAKKVVEEVEEASSEEDFASTDEEQDQEEDSDDSDSDDMEMSDSDEEKEEDDEEDALDDDEEDEETKEDGEEAPAGKSSAAESHAEQKRLLKERKLARSGGESIAQIKQIWERLRMKTGVKPAERKQLVEDIWAISKNDIKNLILKHDASRIIQTLFKYADKEKREIITKALKGNYYDLAISSYGKYLLVKMLHYGSAAVRQSIIDELHGRFRKLMRHKEGAYVLEDAYRDYSTAAQKRQIIQEFFGAEFAVFRDAAGTKTLKDIIEDAPEKRPIIMRNLNETITAAVNKGSIGFTVIHAAMLEYVSNLDTNNSEKTEFIDLIGEQFAEMVHTNEGSQVACKTLAMASAKEKKGLLKSLKSFADTLAADQYGHMVMMTAFDTIDDTKSVVKAFSGELSEKPVHELFMDKNGRRPFLYAMLGRDSRYFNKLVLDQLKQYDEMKTATGTAKKDDALRLEEINKGMSPLILEAIANNAYELMNDTLGSQFISEALLSCDGDKSEAIAALMEVLSADPAGDNHVIKQPNAQRALRTLIQQGHWNNKEKKVVKVETPIDFGAKFYDAIGDHVVAWATGDGAFVIVTLLENLEDDKLKKELKKTLKDSKKEIAAAAEDGNKGSKLIVDLL</sequence>
<evidence type="ECO:0000256" key="4">
    <source>
        <dbReference type="SAM" id="MobiDB-lite"/>
    </source>
</evidence>
<dbReference type="SMART" id="SM00025">
    <property type="entry name" value="Pumilio"/>
    <property type="match status" value="6"/>
</dbReference>
<dbReference type="VEuPathDB" id="FungiDB:YALI1_F23109g"/>
<dbReference type="InterPro" id="IPR001313">
    <property type="entry name" value="Pumilio_RNA-bd_rpt"/>
</dbReference>
<dbReference type="PANTHER" id="PTHR13389">
    <property type="entry name" value="PUMILIO HOMOLOG 3"/>
    <property type="match status" value="1"/>
</dbReference>
<dbReference type="RefSeq" id="XP_505532.1">
    <property type="nucleotide sequence ID" value="XM_505532.1"/>
</dbReference>
<dbReference type="InterPro" id="IPR033133">
    <property type="entry name" value="PUM-HD"/>
</dbReference>
<dbReference type="EMBL" id="CP017558">
    <property type="protein sequence ID" value="AOW07310.1"/>
    <property type="molecule type" value="Genomic_DNA"/>
</dbReference>
<dbReference type="GO" id="GO:0015934">
    <property type="term" value="C:large ribosomal subunit"/>
    <property type="evidence" value="ECO:0007669"/>
    <property type="project" value="EnsemblFungi"/>
</dbReference>
<dbReference type="OMA" id="YGPEFSI"/>
<gene>
    <name evidence="7" type="ORF">B0I71DRAFT_131645</name>
    <name evidence="6" type="ORF">YALI1_F23109g</name>
</gene>
<dbReference type="GO" id="GO:0070180">
    <property type="term" value="F:large ribosomal subunit rRNA binding"/>
    <property type="evidence" value="ECO:0007669"/>
    <property type="project" value="EnsemblFungi"/>
</dbReference>
<dbReference type="InterPro" id="IPR016024">
    <property type="entry name" value="ARM-type_fold"/>
</dbReference>
<reference evidence="6 8" key="1">
    <citation type="journal article" date="2016" name="PLoS ONE">
        <title>Sequence Assembly of Yarrowia lipolytica Strain W29/CLIB89 Shows Transposable Element Diversity.</title>
        <authorList>
            <person name="Magnan C."/>
            <person name="Yu J."/>
            <person name="Chang I."/>
            <person name="Jahn E."/>
            <person name="Kanomata Y."/>
            <person name="Wu J."/>
            <person name="Zeller M."/>
            <person name="Oakes M."/>
            <person name="Baldi P."/>
            <person name="Sandmeyer S."/>
        </authorList>
    </citation>
    <scope>NUCLEOTIDE SEQUENCE [LARGE SCALE GENOMIC DNA]</scope>
    <source>
        <strain evidence="6">CLIB89</strain>
        <strain evidence="8">CLIB89(W29)</strain>
    </source>
</reference>
<dbReference type="GO" id="GO:0005730">
    <property type="term" value="C:nucleolus"/>
    <property type="evidence" value="ECO:0007669"/>
    <property type="project" value="EnsemblFungi"/>
</dbReference>
<dbReference type="OrthoDB" id="497380at2759"/>
<evidence type="ECO:0000259" key="5">
    <source>
        <dbReference type="PROSITE" id="PS50303"/>
    </source>
</evidence>
<dbReference type="GO" id="GO:0042273">
    <property type="term" value="P:ribosomal large subunit biogenesis"/>
    <property type="evidence" value="ECO:0007669"/>
    <property type="project" value="EnsemblFungi"/>
</dbReference>
<accession>A0A1D8NNU4</accession>
<dbReference type="PANTHER" id="PTHR13389:SF0">
    <property type="entry name" value="PUMILIO HOMOLOG 3"/>
    <property type="match status" value="1"/>
</dbReference>
<dbReference type="GO" id="GO:0000900">
    <property type="term" value="F:mRNA regulatory element binding translation repressor activity"/>
    <property type="evidence" value="ECO:0007669"/>
    <property type="project" value="EnsemblFungi"/>
</dbReference>
<feature type="region of interest" description="Disordered" evidence="4">
    <location>
        <begin position="1"/>
        <end position="117"/>
    </location>
</feature>
<dbReference type="eggNOG" id="KOG2050">
    <property type="taxonomic scope" value="Eukaryota"/>
</dbReference>
<dbReference type="VEuPathDB" id="FungiDB:YALI0_F17358g"/>
<dbReference type="InterPro" id="IPR040059">
    <property type="entry name" value="PUM3"/>
</dbReference>
<evidence type="ECO:0000313" key="7">
    <source>
        <dbReference type="EMBL" id="RDW26009.1"/>
    </source>
</evidence>
<feature type="compositionally biased region" description="Basic and acidic residues" evidence="4">
    <location>
        <begin position="1"/>
        <end position="26"/>
    </location>
</feature>
<dbReference type="SUPFAM" id="SSF48371">
    <property type="entry name" value="ARM repeat"/>
    <property type="match status" value="1"/>
</dbReference>
<keyword evidence="1" id="KW-0677">Repeat</keyword>
<evidence type="ECO:0000256" key="1">
    <source>
        <dbReference type="ARBA" id="ARBA00022737"/>
    </source>
</evidence>
<dbReference type="KEGG" id="yli:2908871"/>
<evidence type="ECO:0000313" key="8">
    <source>
        <dbReference type="Proteomes" id="UP000182444"/>
    </source>
</evidence>
<evidence type="ECO:0000313" key="9">
    <source>
        <dbReference type="Proteomes" id="UP000256601"/>
    </source>
</evidence>
<evidence type="ECO:0000313" key="6">
    <source>
        <dbReference type="EMBL" id="AOW07310.1"/>
    </source>
</evidence>
<dbReference type="AlphaFoldDB" id="A0A1D8NNU4"/>
<evidence type="ECO:0000256" key="3">
    <source>
        <dbReference type="PROSITE-ProRule" id="PRU00317"/>
    </source>
</evidence>
<dbReference type="PROSITE" id="PS50302">
    <property type="entry name" value="PUM"/>
    <property type="match status" value="2"/>
</dbReference>
<dbReference type="GeneID" id="2908871"/>
<dbReference type="InterPro" id="IPR011989">
    <property type="entry name" value="ARM-like"/>
</dbReference>
<proteinExistence type="predicted"/>
<dbReference type="InterPro" id="IPR012959">
    <property type="entry name" value="CPL_dom"/>
</dbReference>
<dbReference type="GO" id="GO:0048027">
    <property type="term" value="F:mRNA 5'-UTR binding"/>
    <property type="evidence" value="ECO:0007669"/>
    <property type="project" value="EnsemblFungi"/>
</dbReference>
<feature type="domain" description="PUM-HD" evidence="5">
    <location>
        <begin position="135"/>
        <end position="524"/>
    </location>
</feature>
<keyword evidence="2" id="KW-0694">RNA-binding</keyword>
<dbReference type="EMBL" id="KZ858989">
    <property type="protein sequence ID" value="RDW26009.1"/>
    <property type="molecule type" value="Genomic_DNA"/>
</dbReference>
<protein>
    <submittedName>
        <fullName evidence="7">Armadillo-type protein</fullName>
    </submittedName>
</protein>
<dbReference type="Gene3D" id="1.25.10.10">
    <property type="entry name" value="Leucine-rich Repeat Variant"/>
    <property type="match status" value="1"/>
</dbReference>
<dbReference type="Proteomes" id="UP000182444">
    <property type="component" value="Chromosome 1F"/>
</dbReference>
<dbReference type="GO" id="GO:0050821">
    <property type="term" value="P:protein stabilization"/>
    <property type="evidence" value="ECO:0007669"/>
    <property type="project" value="EnsemblFungi"/>
</dbReference>
<dbReference type="Pfam" id="PF08144">
    <property type="entry name" value="CPL"/>
    <property type="match status" value="1"/>
</dbReference>